<evidence type="ECO:0000259" key="1">
    <source>
        <dbReference type="PROSITE" id="PS50181"/>
    </source>
</evidence>
<evidence type="ECO:0000313" key="2">
    <source>
        <dbReference type="EMBL" id="ULT82222.1"/>
    </source>
</evidence>
<evidence type="ECO:0000313" key="3">
    <source>
        <dbReference type="EMBL" id="UMM41531.1"/>
    </source>
</evidence>
<feature type="domain" description="F-box" evidence="1">
    <location>
        <begin position="13"/>
        <end position="59"/>
    </location>
</feature>
<accession>A0AAE9FEJ5</accession>
<dbReference type="AlphaFoldDB" id="A0AAE9FEJ5"/>
<sequence>MSGTTGLHEENTMSSIHDLPCEMLRSVFENVNSQDVPMLRTVCSMFNNVIKTNYCFLPRVAYLVKIFSENGLIMIANMKSGDLNGCTQVRSFNHSYNLFEFDFKHWREIGIVELEFENIKDCESETVDRAINLVLNEMIKTKQCQLRKLTFTNVELSNKTAAVTQGLLDAALKQCENVTVENSILPISFQPESLNSAKFDHFRWISSTGTSPLPSTQILKKLQNDMKAAVNKRSFLAEMGSVTVEAACDFLEEWLRLPIASFFNLSFHNCDDTWKTRFLVECERRGLTHNYMEFQSRTHTNAHVKVSFSQDARTCCIWPVLDVPARTTGQSVCYARYFRDF</sequence>
<gene>
    <name evidence="2" type="ORF">L3Y34_011889</name>
    <name evidence="3" type="ORF">L5515_017755</name>
</gene>
<evidence type="ECO:0000313" key="4">
    <source>
        <dbReference type="Proteomes" id="UP000827892"/>
    </source>
</evidence>
<reference evidence="3 5" key="1">
    <citation type="submission" date="2022-04" db="EMBL/GenBank/DDBJ databases">
        <title>Chromosome-level reference genomes for two strains of Caenorhabditis briggsae: an improved platform for comparative genomics.</title>
        <authorList>
            <person name="Stevens L."/>
            <person name="Andersen E."/>
        </authorList>
    </citation>
    <scope>NUCLEOTIDE SEQUENCE [LARGE SCALE GENOMIC DNA]</scope>
    <source>
        <strain evidence="3">VX34</strain>
        <tissue evidence="3">Whole-organism</tissue>
    </source>
</reference>
<keyword evidence="5" id="KW-1185">Reference proteome</keyword>
<dbReference type="SUPFAM" id="SSF81383">
    <property type="entry name" value="F-box domain"/>
    <property type="match status" value="1"/>
</dbReference>
<dbReference type="Proteomes" id="UP000829354">
    <property type="component" value="Chromosome X"/>
</dbReference>
<evidence type="ECO:0000313" key="5">
    <source>
        <dbReference type="Proteomes" id="UP000829354"/>
    </source>
</evidence>
<dbReference type="Proteomes" id="UP000827892">
    <property type="component" value="Chromosome X"/>
</dbReference>
<proteinExistence type="predicted"/>
<reference evidence="2 4" key="2">
    <citation type="submission" date="2022-05" db="EMBL/GenBank/DDBJ databases">
        <title>Chromosome-level reference genomes for two strains of Caenorhabditis briggsae: an improved platform for comparative genomics.</title>
        <authorList>
            <person name="Stevens L."/>
            <person name="Andersen E.C."/>
        </authorList>
    </citation>
    <scope>NUCLEOTIDE SEQUENCE [LARGE SCALE GENOMIC DNA]</scope>
    <source>
        <strain evidence="2">QX1410_ONT</strain>
        <tissue evidence="2">Whole-organism</tissue>
    </source>
</reference>
<dbReference type="EMBL" id="CP090896">
    <property type="protein sequence ID" value="ULT82222.1"/>
    <property type="molecule type" value="Genomic_DNA"/>
</dbReference>
<dbReference type="Pfam" id="PF00646">
    <property type="entry name" value="F-box"/>
    <property type="match status" value="1"/>
</dbReference>
<dbReference type="InterPro" id="IPR036047">
    <property type="entry name" value="F-box-like_dom_sf"/>
</dbReference>
<protein>
    <recommendedName>
        <fullName evidence="1">F-box domain-containing protein</fullName>
    </recommendedName>
</protein>
<dbReference type="InterPro" id="IPR001810">
    <property type="entry name" value="F-box_dom"/>
</dbReference>
<organism evidence="3 5">
    <name type="scientific">Caenorhabditis briggsae</name>
    <dbReference type="NCBI Taxonomy" id="6238"/>
    <lineage>
        <taxon>Eukaryota</taxon>
        <taxon>Metazoa</taxon>
        <taxon>Ecdysozoa</taxon>
        <taxon>Nematoda</taxon>
        <taxon>Chromadorea</taxon>
        <taxon>Rhabditida</taxon>
        <taxon>Rhabditina</taxon>
        <taxon>Rhabditomorpha</taxon>
        <taxon>Rhabditoidea</taxon>
        <taxon>Rhabditidae</taxon>
        <taxon>Peloderinae</taxon>
        <taxon>Caenorhabditis</taxon>
    </lineage>
</organism>
<name>A0AAE9FEJ5_CAEBR</name>
<dbReference type="EMBL" id="CP092625">
    <property type="protein sequence ID" value="UMM41531.1"/>
    <property type="molecule type" value="Genomic_DNA"/>
</dbReference>
<dbReference type="PROSITE" id="PS50181">
    <property type="entry name" value="FBOX"/>
    <property type="match status" value="1"/>
</dbReference>